<dbReference type="NCBIfam" id="TIGR01537">
    <property type="entry name" value="portal_HK97"/>
    <property type="match status" value="1"/>
</dbReference>
<accession>A0ABY8WPL0</accession>
<dbReference type="Gene3D" id="3.40.140.120">
    <property type="match status" value="1"/>
</dbReference>
<dbReference type="InterPro" id="IPR006944">
    <property type="entry name" value="Phage/GTA_portal"/>
</dbReference>
<sequence>MAAPVTPRQLAAPYRGVSIEEALQVPAVYRSVNTVATLVSSLTIDAVRNGQPLKTQPALVRKPNLDCSRRAFVYDTVMSMALHGEFFWYHPRTNILEVPSNVAVLAPLDVQVYMDDNGIVQYRRNTFAGWVEVPRLHITHEKLTRLPGLRGRGPIQTAPLVIWGALKLEEFVGMWWDENQIPEGLLSTDQDISPDQARRWSDEWMKARRENRTAVLGKGLRYEVIEIDPQKALYTEATKLKTVQIAQLFGIPAAILDAPSGDSQTYANVQQRHQALRDYTLRSYLDPIEGAWGELLPTGTFARFRTDELLRMDEAARATFYSQASGNQPWLLVDEIRDREGLPPINQETSVDGGSNV</sequence>
<proteinExistence type="predicted"/>
<name>A0ABY8WPL0_9ACTN</name>
<dbReference type="InterPro" id="IPR006427">
    <property type="entry name" value="Portal_HK97"/>
</dbReference>
<keyword evidence="2" id="KW-1185">Reference proteome</keyword>
<reference evidence="1 2" key="1">
    <citation type="submission" date="2023-06" db="EMBL/GenBank/DDBJ databases">
        <authorList>
            <person name="Yushchuk O."/>
            <person name="Binda E."/>
            <person name="Ruckert-Reed C."/>
            <person name="Fedorenko V."/>
            <person name="Kalinowski J."/>
            <person name="Marinelli F."/>
        </authorList>
    </citation>
    <scope>NUCLEOTIDE SEQUENCE [LARGE SCALE GENOMIC DNA]</scope>
    <source>
        <strain evidence="1 2">NRRL 3884</strain>
    </source>
</reference>
<dbReference type="RefSeq" id="WP_284920835.1">
    <property type="nucleotide sequence ID" value="NZ_CP126980.1"/>
</dbReference>
<dbReference type="Gene3D" id="3.30.1120.70">
    <property type="match status" value="1"/>
</dbReference>
<dbReference type="Pfam" id="PF04860">
    <property type="entry name" value="Phage_portal"/>
    <property type="match status" value="1"/>
</dbReference>
<dbReference type="Proteomes" id="UP001240150">
    <property type="component" value="Chromosome"/>
</dbReference>
<dbReference type="Gene3D" id="1.20.1270.210">
    <property type="match status" value="1"/>
</dbReference>
<protein>
    <submittedName>
        <fullName evidence="1">Phage portal protein</fullName>
    </submittedName>
</protein>
<dbReference type="EMBL" id="CP126980">
    <property type="protein sequence ID" value="WIM99397.1"/>
    <property type="molecule type" value="Genomic_DNA"/>
</dbReference>
<evidence type="ECO:0000313" key="1">
    <source>
        <dbReference type="EMBL" id="WIM99397.1"/>
    </source>
</evidence>
<organism evidence="1 2">
    <name type="scientific">Actinoplanes oblitus</name>
    <dbReference type="NCBI Taxonomy" id="3040509"/>
    <lineage>
        <taxon>Bacteria</taxon>
        <taxon>Bacillati</taxon>
        <taxon>Actinomycetota</taxon>
        <taxon>Actinomycetes</taxon>
        <taxon>Micromonosporales</taxon>
        <taxon>Micromonosporaceae</taxon>
        <taxon>Actinoplanes</taxon>
    </lineage>
</organism>
<gene>
    <name evidence="1" type="ORF">ACTOB_003048</name>
</gene>
<evidence type="ECO:0000313" key="2">
    <source>
        <dbReference type="Proteomes" id="UP001240150"/>
    </source>
</evidence>